<gene>
    <name evidence="2" type="ORF">S01H1_55208</name>
</gene>
<feature type="non-terminal residue" evidence="2">
    <location>
        <position position="1"/>
    </location>
</feature>
<feature type="domain" description="Calcineurin-like phosphoesterase" evidence="1">
    <location>
        <begin position="17"/>
        <end position="157"/>
    </location>
</feature>
<dbReference type="GO" id="GO:0008758">
    <property type="term" value="F:UDP-2,3-diacylglucosamine hydrolase activity"/>
    <property type="evidence" value="ECO:0007669"/>
    <property type="project" value="TreeGrafter"/>
</dbReference>
<sequence length="180" mass="20927">PYAKLKSAHQRILDLIEQISYQQRVVWVQGNHDDIGYIPRGFGKVHFKRLYTIEHRLLIAHGHDFDEIMPKNQAFMKAFKLMHDLRVRLGARPVHVAHYAKKWEIFYKVLRKNVMSNAVNCAMENGYNGVTCGHTHYPEERVFNGIRYVNTGAWTESPAFYLLVTAEEMTLKTMDDSFGA</sequence>
<dbReference type="InterPro" id="IPR043461">
    <property type="entry name" value="LpxH-like"/>
</dbReference>
<evidence type="ECO:0000259" key="1">
    <source>
        <dbReference type="Pfam" id="PF12850"/>
    </source>
</evidence>
<evidence type="ECO:0000313" key="2">
    <source>
        <dbReference type="EMBL" id="GAG23429.1"/>
    </source>
</evidence>
<accession>X0VY99</accession>
<dbReference type="EMBL" id="BARS01035868">
    <property type="protein sequence ID" value="GAG23429.1"/>
    <property type="molecule type" value="Genomic_DNA"/>
</dbReference>
<protein>
    <recommendedName>
        <fullName evidence="1">Calcineurin-like phosphoesterase domain-containing protein</fullName>
    </recommendedName>
</protein>
<dbReference type="PANTHER" id="PTHR34990">
    <property type="entry name" value="UDP-2,3-DIACYLGLUCOSAMINE HYDROLASE-RELATED"/>
    <property type="match status" value="1"/>
</dbReference>
<dbReference type="PANTHER" id="PTHR34990:SF2">
    <property type="entry name" value="BLL8164 PROTEIN"/>
    <property type="match status" value="1"/>
</dbReference>
<dbReference type="SUPFAM" id="SSF56300">
    <property type="entry name" value="Metallo-dependent phosphatases"/>
    <property type="match status" value="1"/>
</dbReference>
<name>X0VY99_9ZZZZ</name>
<dbReference type="InterPro" id="IPR024654">
    <property type="entry name" value="Calcineurin-like_PHP_lpxH"/>
</dbReference>
<reference evidence="2" key="1">
    <citation type="journal article" date="2014" name="Front. Microbiol.">
        <title>High frequency of phylogenetically diverse reductive dehalogenase-homologous genes in deep subseafloor sedimentary metagenomes.</title>
        <authorList>
            <person name="Kawai M."/>
            <person name="Futagami T."/>
            <person name="Toyoda A."/>
            <person name="Takaki Y."/>
            <person name="Nishi S."/>
            <person name="Hori S."/>
            <person name="Arai W."/>
            <person name="Tsubouchi T."/>
            <person name="Morono Y."/>
            <person name="Uchiyama I."/>
            <person name="Ito T."/>
            <person name="Fujiyama A."/>
            <person name="Inagaki F."/>
            <person name="Takami H."/>
        </authorList>
    </citation>
    <scope>NUCLEOTIDE SEQUENCE</scope>
    <source>
        <strain evidence="2">Expedition CK06-06</strain>
    </source>
</reference>
<organism evidence="2">
    <name type="scientific">marine sediment metagenome</name>
    <dbReference type="NCBI Taxonomy" id="412755"/>
    <lineage>
        <taxon>unclassified sequences</taxon>
        <taxon>metagenomes</taxon>
        <taxon>ecological metagenomes</taxon>
    </lineage>
</organism>
<dbReference type="AlphaFoldDB" id="X0VY99"/>
<dbReference type="InterPro" id="IPR029052">
    <property type="entry name" value="Metallo-depent_PP-like"/>
</dbReference>
<dbReference type="GO" id="GO:0016020">
    <property type="term" value="C:membrane"/>
    <property type="evidence" value="ECO:0007669"/>
    <property type="project" value="GOC"/>
</dbReference>
<dbReference type="GO" id="GO:0009245">
    <property type="term" value="P:lipid A biosynthetic process"/>
    <property type="evidence" value="ECO:0007669"/>
    <property type="project" value="TreeGrafter"/>
</dbReference>
<dbReference type="Pfam" id="PF12850">
    <property type="entry name" value="Metallophos_2"/>
    <property type="match status" value="1"/>
</dbReference>
<dbReference type="Gene3D" id="3.60.21.10">
    <property type="match status" value="1"/>
</dbReference>
<proteinExistence type="predicted"/>
<comment type="caution">
    <text evidence="2">The sequence shown here is derived from an EMBL/GenBank/DDBJ whole genome shotgun (WGS) entry which is preliminary data.</text>
</comment>